<dbReference type="EMBL" id="JBCGBO010000006">
    <property type="protein sequence ID" value="KAK9194309.1"/>
    <property type="molecule type" value="Genomic_DNA"/>
</dbReference>
<accession>A0AAP0QJG3</accession>
<dbReference type="AlphaFoldDB" id="A0AAP0QJG3"/>
<comment type="caution">
    <text evidence="1">The sequence shown here is derived from an EMBL/GenBank/DDBJ whole genome shotgun (WGS) entry which is preliminary data.</text>
</comment>
<organism evidence="1 2">
    <name type="scientific">Citrus x changshan-huyou</name>
    <dbReference type="NCBI Taxonomy" id="2935761"/>
    <lineage>
        <taxon>Eukaryota</taxon>
        <taxon>Viridiplantae</taxon>
        <taxon>Streptophyta</taxon>
        <taxon>Embryophyta</taxon>
        <taxon>Tracheophyta</taxon>
        <taxon>Spermatophyta</taxon>
        <taxon>Magnoliopsida</taxon>
        <taxon>eudicotyledons</taxon>
        <taxon>Gunneridae</taxon>
        <taxon>Pentapetalae</taxon>
        <taxon>rosids</taxon>
        <taxon>malvids</taxon>
        <taxon>Sapindales</taxon>
        <taxon>Rutaceae</taxon>
        <taxon>Aurantioideae</taxon>
        <taxon>Citrus</taxon>
    </lineage>
</organism>
<protein>
    <submittedName>
        <fullName evidence="1">Uncharacterized protein</fullName>
    </submittedName>
</protein>
<evidence type="ECO:0000313" key="1">
    <source>
        <dbReference type="EMBL" id="KAK9194309.1"/>
    </source>
</evidence>
<sequence length="69" mass="7631">MAKASSLRASAKKYKREAPLCSGAKRALKRHLLYCPSSHPAVRFDFVIVVRVQFHDSLQNFLSGIASAV</sequence>
<reference evidence="1 2" key="1">
    <citation type="submission" date="2024-05" db="EMBL/GenBank/DDBJ databases">
        <title>Haplotype-resolved chromosome-level genome assembly of Huyou (Citrus changshanensis).</title>
        <authorList>
            <person name="Miao C."/>
            <person name="Chen W."/>
            <person name="Wu Y."/>
            <person name="Wang L."/>
            <person name="Zhao S."/>
            <person name="Grierson D."/>
            <person name="Xu C."/>
            <person name="Chen K."/>
        </authorList>
    </citation>
    <scope>NUCLEOTIDE SEQUENCE [LARGE SCALE GENOMIC DNA]</scope>
    <source>
        <strain evidence="1">01-14</strain>
        <tissue evidence="1">Leaf</tissue>
    </source>
</reference>
<dbReference type="Proteomes" id="UP001428341">
    <property type="component" value="Unassembled WGS sequence"/>
</dbReference>
<keyword evidence="2" id="KW-1185">Reference proteome</keyword>
<gene>
    <name evidence="1" type="ORF">WN944_005013</name>
</gene>
<name>A0AAP0QJG3_9ROSI</name>
<evidence type="ECO:0000313" key="2">
    <source>
        <dbReference type="Proteomes" id="UP001428341"/>
    </source>
</evidence>
<proteinExistence type="predicted"/>